<accession>B6QDP7</accession>
<dbReference type="VEuPathDB" id="FungiDB:PMAA_078600"/>
<dbReference type="InterPro" id="IPR013094">
    <property type="entry name" value="AB_hydrolase_3"/>
</dbReference>
<dbReference type="InterPro" id="IPR002168">
    <property type="entry name" value="Lipase_GDXG_HIS_AS"/>
</dbReference>
<dbReference type="SUPFAM" id="SSF53474">
    <property type="entry name" value="alpha/beta-Hydrolases"/>
    <property type="match status" value="1"/>
</dbReference>
<name>B6QDP7_TALMQ</name>
<keyword evidence="2" id="KW-0378">Hydrolase</keyword>
<dbReference type="Gene3D" id="3.40.50.1820">
    <property type="entry name" value="alpha/beta hydrolase"/>
    <property type="match status" value="1"/>
</dbReference>
<reference evidence="5" key="1">
    <citation type="journal article" date="2015" name="Genome Announc.">
        <title>Genome sequence of the AIDS-associated pathogen Penicillium marneffei (ATCC18224) and its near taxonomic relative Talaromyces stipitatus (ATCC10500).</title>
        <authorList>
            <person name="Nierman W.C."/>
            <person name="Fedorova-Abrams N.D."/>
            <person name="Andrianopoulos A."/>
        </authorList>
    </citation>
    <scope>NUCLEOTIDE SEQUENCE [LARGE SCALE GENOMIC DNA]</scope>
    <source>
        <strain evidence="5">ATCC 18224 / CBS 334.59 / QM 7333</strain>
    </source>
</reference>
<dbReference type="Pfam" id="PF07859">
    <property type="entry name" value="Abhydrolase_3"/>
    <property type="match status" value="1"/>
</dbReference>
<dbReference type="PANTHER" id="PTHR48081">
    <property type="entry name" value="AB HYDROLASE SUPERFAMILY PROTEIN C4A8.06C"/>
    <property type="match status" value="1"/>
</dbReference>
<comment type="similarity">
    <text evidence="1">Belongs to the 'GDXG' lipolytic enzyme family.</text>
</comment>
<dbReference type="PhylomeDB" id="B6QDP7"/>
<dbReference type="OrthoDB" id="408631at2759"/>
<dbReference type="EMBL" id="DS995901">
    <property type="protein sequence ID" value="EEA23833.1"/>
    <property type="molecule type" value="Genomic_DNA"/>
</dbReference>
<sequence length="323" mass="36652">MASRPKNCDDELQPLLDNMTPTRITNEDELAAFRSKATQPQLIIDEYHTLYPLSKLKHSELTVGTEGHSIALSMFSLLEDIPDDGRWCIFYIHGGGFIFGDRFSGLSALYPLIHQLKAICITVGYRLAPEHPAPAALNDCWAALREIWHRRETLHINDDKLIVVGRSAGAALAAGVTRRALECDDRDKPQIRAQLMSFPMLDDRSNTESCEKYKNLAPWQRDSNKFAWEKYLGDTTRSIDIIPGRAPAEKLQGYPPTRIDLAMKDILYDEGLEFGKRLEQAGCQVTVREWDGYHCFDGGLGKDTKVGRELRWSQLEWLKEIAM</sequence>
<proteinExistence type="inferred from homology"/>
<feature type="domain" description="Alpha/beta hydrolase fold-3" evidence="3">
    <location>
        <begin position="89"/>
        <end position="296"/>
    </location>
</feature>
<dbReference type="InterPro" id="IPR050300">
    <property type="entry name" value="GDXG_lipolytic_enzyme"/>
</dbReference>
<organism evidence="4 5">
    <name type="scientific">Talaromyces marneffei (strain ATCC 18224 / CBS 334.59 / QM 7333)</name>
    <name type="common">Penicillium marneffei</name>
    <dbReference type="NCBI Taxonomy" id="441960"/>
    <lineage>
        <taxon>Eukaryota</taxon>
        <taxon>Fungi</taxon>
        <taxon>Dikarya</taxon>
        <taxon>Ascomycota</taxon>
        <taxon>Pezizomycotina</taxon>
        <taxon>Eurotiomycetes</taxon>
        <taxon>Eurotiomycetidae</taxon>
        <taxon>Eurotiales</taxon>
        <taxon>Trichocomaceae</taxon>
        <taxon>Talaromyces</taxon>
        <taxon>Talaromyces sect. Talaromyces</taxon>
    </lineage>
</organism>
<dbReference type="InterPro" id="IPR029058">
    <property type="entry name" value="AB_hydrolase_fold"/>
</dbReference>
<evidence type="ECO:0000256" key="2">
    <source>
        <dbReference type="ARBA" id="ARBA00022801"/>
    </source>
</evidence>
<gene>
    <name evidence="4" type="ORF">PMAA_078600</name>
</gene>
<evidence type="ECO:0000259" key="3">
    <source>
        <dbReference type="Pfam" id="PF07859"/>
    </source>
</evidence>
<dbReference type="STRING" id="441960.B6QDP7"/>
<dbReference type="PROSITE" id="PS01173">
    <property type="entry name" value="LIPASE_GDXG_HIS"/>
    <property type="match status" value="1"/>
</dbReference>
<evidence type="ECO:0000313" key="5">
    <source>
        <dbReference type="Proteomes" id="UP000001294"/>
    </source>
</evidence>
<evidence type="ECO:0000313" key="4">
    <source>
        <dbReference type="EMBL" id="EEA23833.1"/>
    </source>
</evidence>
<dbReference type="AlphaFoldDB" id="B6QDP7"/>
<dbReference type="HOGENOM" id="CLU_012494_6_1_1"/>
<protein>
    <submittedName>
        <fullName evidence="4">Lipase/esterase, putative</fullName>
    </submittedName>
</protein>
<dbReference type="Proteomes" id="UP000001294">
    <property type="component" value="Unassembled WGS sequence"/>
</dbReference>
<dbReference type="PANTHER" id="PTHR48081:SF8">
    <property type="entry name" value="ALPHA_BETA HYDROLASE FOLD-3 DOMAIN-CONTAINING PROTEIN-RELATED"/>
    <property type="match status" value="1"/>
</dbReference>
<keyword evidence="5" id="KW-1185">Reference proteome</keyword>
<dbReference type="GO" id="GO:0016787">
    <property type="term" value="F:hydrolase activity"/>
    <property type="evidence" value="ECO:0007669"/>
    <property type="project" value="UniProtKB-KW"/>
</dbReference>
<evidence type="ECO:0000256" key="1">
    <source>
        <dbReference type="ARBA" id="ARBA00010515"/>
    </source>
</evidence>